<organism evidence="1 2">
    <name type="scientific">Octopus vulgaris</name>
    <name type="common">Common octopus</name>
    <dbReference type="NCBI Taxonomy" id="6645"/>
    <lineage>
        <taxon>Eukaryota</taxon>
        <taxon>Metazoa</taxon>
        <taxon>Spiralia</taxon>
        <taxon>Lophotrochozoa</taxon>
        <taxon>Mollusca</taxon>
        <taxon>Cephalopoda</taxon>
        <taxon>Coleoidea</taxon>
        <taxon>Octopodiformes</taxon>
        <taxon>Octopoda</taxon>
        <taxon>Incirrata</taxon>
        <taxon>Octopodidae</taxon>
        <taxon>Octopus</taxon>
    </lineage>
</organism>
<evidence type="ECO:0000313" key="2">
    <source>
        <dbReference type="Proteomes" id="UP001162480"/>
    </source>
</evidence>
<gene>
    <name evidence="1" type="ORF">OCTVUL_1B001089</name>
</gene>
<evidence type="ECO:0000313" key="1">
    <source>
        <dbReference type="EMBL" id="CAI9721468.1"/>
    </source>
</evidence>
<keyword evidence="2" id="KW-1185">Reference proteome</keyword>
<name>A0AA36ATN8_OCTVU</name>
<accession>A0AA36ATN8</accession>
<sequence>MGGDCPASEKENQGDQEELCVAEPVVVVEPVVVAGPKVLAGAVVVAKSEETAESEVAEPKVAVAVPCLNPLTSGPLSPGTQDDCVVPIGEKPQVWMDCRLNVRSGKPSVQKAVKRTKPGSEARALRMMVGPPRSRRLLQCRVSFVFDGCLGLEEPDWQCTLKARVRVGRTLVEAGADSAGWVSQFLGSDTSDL</sequence>
<proteinExistence type="predicted"/>
<reference evidence="1" key="1">
    <citation type="submission" date="2023-08" db="EMBL/GenBank/DDBJ databases">
        <authorList>
            <person name="Alioto T."/>
            <person name="Alioto T."/>
            <person name="Gomez Garrido J."/>
        </authorList>
    </citation>
    <scope>NUCLEOTIDE SEQUENCE</scope>
</reference>
<dbReference type="Proteomes" id="UP001162480">
    <property type="component" value="Chromosome 4"/>
</dbReference>
<dbReference type="EMBL" id="OX597817">
    <property type="protein sequence ID" value="CAI9721468.1"/>
    <property type="molecule type" value="Genomic_DNA"/>
</dbReference>
<protein>
    <submittedName>
        <fullName evidence="1">Uncharacterized protein</fullName>
    </submittedName>
</protein>
<dbReference type="AlphaFoldDB" id="A0AA36ATN8"/>